<dbReference type="PANTHER" id="PTHR46977">
    <property type="entry name" value="PROTEIN FREE1"/>
    <property type="match status" value="1"/>
</dbReference>
<dbReference type="CDD" id="cd01837">
    <property type="entry name" value="SGNH_plant_lipase_like"/>
    <property type="match status" value="1"/>
</dbReference>
<evidence type="ECO:0000256" key="2">
    <source>
        <dbReference type="ARBA" id="ARBA00022723"/>
    </source>
</evidence>
<dbReference type="InterPro" id="IPR045893">
    <property type="entry name" value="FREE1"/>
</dbReference>
<comment type="caution">
    <text evidence="8">The sequence shown here is derived from an EMBL/GenBank/DDBJ whole genome shotgun (WGS) entry which is preliminary data.</text>
</comment>
<dbReference type="Proteomes" id="UP000593562">
    <property type="component" value="Unassembled WGS sequence"/>
</dbReference>
<feature type="compositionally biased region" description="Low complexity" evidence="6">
    <location>
        <begin position="59"/>
        <end position="84"/>
    </location>
</feature>
<dbReference type="InterPro" id="IPR035669">
    <property type="entry name" value="SGNH_plant_lipase-like"/>
</dbReference>
<dbReference type="FunFam" id="3.30.40.10:FF:000312">
    <property type="entry name" value="Zinc finger, FYVE-type, endofin"/>
    <property type="match status" value="1"/>
</dbReference>
<dbReference type="InParanoid" id="A0A7J7CZS8"/>
<dbReference type="GO" id="GO:0031902">
    <property type="term" value="C:late endosome membrane"/>
    <property type="evidence" value="ECO:0007669"/>
    <property type="project" value="TreeGrafter"/>
</dbReference>
<dbReference type="PROSITE" id="PS50178">
    <property type="entry name" value="ZF_FYVE"/>
    <property type="match status" value="1"/>
</dbReference>
<dbReference type="SMART" id="SM00064">
    <property type="entry name" value="FYVE"/>
    <property type="match status" value="1"/>
</dbReference>
<dbReference type="FunCoup" id="A0A7J7CZS8">
    <property type="interactions" value="4294"/>
</dbReference>
<keyword evidence="9" id="KW-1185">Reference proteome</keyword>
<dbReference type="GO" id="GO:0036258">
    <property type="term" value="P:multivesicular body assembly"/>
    <property type="evidence" value="ECO:0007669"/>
    <property type="project" value="InterPro"/>
</dbReference>
<dbReference type="Gene3D" id="3.30.40.10">
    <property type="entry name" value="Zinc/RING finger domain, C3HC4 (zinc finger)"/>
    <property type="match status" value="1"/>
</dbReference>
<name>A0A7J7CZS8_TRIWF</name>
<dbReference type="EMBL" id="JAAARO010000012">
    <property type="protein sequence ID" value="KAF5739326.1"/>
    <property type="molecule type" value="Genomic_DNA"/>
</dbReference>
<keyword evidence="4" id="KW-0862">Zinc</keyword>
<dbReference type="Pfam" id="PF01363">
    <property type="entry name" value="FYVE"/>
    <property type="match status" value="1"/>
</dbReference>
<evidence type="ECO:0000256" key="1">
    <source>
        <dbReference type="ARBA" id="ARBA00008668"/>
    </source>
</evidence>
<protein>
    <recommendedName>
        <fullName evidence="7">FYVE-type domain-containing protein</fullName>
    </recommendedName>
</protein>
<feature type="region of interest" description="Disordered" evidence="6">
    <location>
        <begin position="48"/>
        <end position="116"/>
    </location>
</feature>
<dbReference type="InterPro" id="IPR017455">
    <property type="entry name" value="Znf_FYVE-rel"/>
</dbReference>
<feature type="region of interest" description="Disordered" evidence="6">
    <location>
        <begin position="1"/>
        <end position="24"/>
    </location>
</feature>
<dbReference type="GO" id="GO:0043130">
    <property type="term" value="F:ubiquitin binding"/>
    <property type="evidence" value="ECO:0007669"/>
    <property type="project" value="InterPro"/>
</dbReference>
<dbReference type="InterPro" id="IPR000306">
    <property type="entry name" value="Znf_FYVE"/>
</dbReference>
<dbReference type="InterPro" id="IPR036514">
    <property type="entry name" value="SGNH_hydro_sf"/>
</dbReference>
<dbReference type="Gene3D" id="3.40.50.1110">
    <property type="entry name" value="SGNH hydrolase"/>
    <property type="match status" value="1"/>
</dbReference>
<accession>A0A7J7CZS8</accession>
<dbReference type="InterPro" id="IPR013083">
    <property type="entry name" value="Znf_RING/FYVE/PHD"/>
</dbReference>
<dbReference type="SUPFAM" id="SSF57903">
    <property type="entry name" value="FYVE/PHD zinc finger"/>
    <property type="match status" value="1"/>
</dbReference>
<dbReference type="GO" id="GO:0016788">
    <property type="term" value="F:hydrolase activity, acting on ester bonds"/>
    <property type="evidence" value="ECO:0007669"/>
    <property type="project" value="InterPro"/>
</dbReference>
<evidence type="ECO:0000256" key="4">
    <source>
        <dbReference type="ARBA" id="ARBA00022833"/>
    </source>
</evidence>
<dbReference type="GO" id="GO:0000813">
    <property type="term" value="C:ESCRT I complex"/>
    <property type="evidence" value="ECO:0007669"/>
    <property type="project" value="TreeGrafter"/>
</dbReference>
<keyword evidence="3 5" id="KW-0863">Zinc-finger</keyword>
<proteinExistence type="inferred from homology"/>
<dbReference type="PANTHER" id="PTHR46977:SF1">
    <property type="entry name" value="PROTEIN FREE1"/>
    <property type="match status" value="1"/>
</dbReference>
<dbReference type="InterPro" id="IPR011011">
    <property type="entry name" value="Znf_FYVE_PHD"/>
</dbReference>
<feature type="compositionally biased region" description="Pro residues" evidence="6">
    <location>
        <begin position="49"/>
        <end position="58"/>
    </location>
</feature>
<dbReference type="GO" id="GO:0008270">
    <property type="term" value="F:zinc ion binding"/>
    <property type="evidence" value="ECO:0007669"/>
    <property type="project" value="UniProtKB-KW"/>
</dbReference>
<comment type="similarity">
    <text evidence="1">Belongs to the 'GDSL' lipolytic enzyme family.</text>
</comment>
<evidence type="ECO:0000256" key="3">
    <source>
        <dbReference type="ARBA" id="ARBA00022771"/>
    </source>
</evidence>
<reference evidence="8 9" key="1">
    <citation type="journal article" date="2020" name="Nat. Commun.">
        <title>Genome of Tripterygium wilfordii and identification of cytochrome P450 involved in triptolide biosynthesis.</title>
        <authorList>
            <person name="Tu L."/>
            <person name="Su P."/>
            <person name="Zhang Z."/>
            <person name="Gao L."/>
            <person name="Wang J."/>
            <person name="Hu T."/>
            <person name="Zhou J."/>
            <person name="Zhang Y."/>
            <person name="Zhao Y."/>
            <person name="Liu Y."/>
            <person name="Song Y."/>
            <person name="Tong Y."/>
            <person name="Lu Y."/>
            <person name="Yang J."/>
            <person name="Xu C."/>
            <person name="Jia M."/>
            <person name="Peters R.J."/>
            <person name="Huang L."/>
            <person name="Gao W."/>
        </authorList>
    </citation>
    <scope>NUCLEOTIDE SEQUENCE [LARGE SCALE GENOMIC DNA]</scope>
    <source>
        <strain evidence="9">cv. XIE 37</strain>
        <tissue evidence="8">Leaf</tissue>
    </source>
</reference>
<dbReference type="InterPro" id="IPR001087">
    <property type="entry name" value="GDSL"/>
</dbReference>
<feature type="domain" description="FYVE-type" evidence="7">
    <location>
        <begin position="426"/>
        <end position="486"/>
    </location>
</feature>
<evidence type="ECO:0000256" key="5">
    <source>
        <dbReference type="PROSITE-ProRule" id="PRU00091"/>
    </source>
</evidence>
<dbReference type="Pfam" id="PF00657">
    <property type="entry name" value="Lipase_GDSL"/>
    <property type="match status" value="1"/>
</dbReference>
<feature type="compositionally biased region" description="Low complexity" evidence="6">
    <location>
        <begin position="105"/>
        <end position="116"/>
    </location>
</feature>
<feature type="compositionally biased region" description="Pro residues" evidence="6">
    <location>
        <begin position="88"/>
        <end position="97"/>
    </location>
</feature>
<keyword evidence="2" id="KW-0479">Metal-binding</keyword>
<evidence type="ECO:0000313" key="8">
    <source>
        <dbReference type="EMBL" id="KAF5739326.1"/>
    </source>
</evidence>
<dbReference type="GO" id="GO:0070676">
    <property type="term" value="P:intralumenal vesicle formation"/>
    <property type="evidence" value="ECO:0007669"/>
    <property type="project" value="TreeGrafter"/>
</dbReference>
<sequence length="922" mass="101848">MQQGDYSSFYSQNPHVNPADHHTTSYASAPPFTAGNVSADYSSYSQNYPPYPLNPDPAHPTAAAYTPTSPNPNLLRPQQPPLSSFNPSPQPTVPSFPPYDSHGAYQPQTTQQSSYPPYDHHQTVPNYAPPITSTTPPYSSMYSAPYSSVGSSIPSAYDNSYENPVKFDEAGGYIDDKYGDFGRSRSDLGSDLYGKRPEIGGYSRYDLGSDDGLGDGVYAYQGGKTEPYGARGTDSKSSTWTMFDDYGRSISVPSVKENSSTSGSSKIVKAVPKTDTEQDVKSGVQKFRVKLLAESVGQTTMDVLCQIGLDGIRMLDPATNRNLRIYPLETITRCEVMDSSTLAFWSKSSVDIEPRRIRLQSNSHTTSTLLDIITAATVQVKEMGGSSRALDSSVTTEQATEKKKGFVDWMNLIKPPNEEKDHWVPDEAASKCTACRTDFGAFVRRHHCRNCGDIFCDKCTQGRIALSADENAQPVRVCDRCMAEVTQRLSNAKDAASRPAVQSHEDLARKLKEEMEKNRKASVGSKTDGSGRRMREVACPICTVHLQVQVPSSGSETIECGVCQHPFLKERRAFSELLANWLPQNSISVRLKGLMETSILCNKLNPAICTADAYDYLFWDSDHPTDKAYKILVSLFLQKEQQQSRNNFKMQFPSLRKGFPGQVATGRFCNGKVPSDLIAKAFGVKDTMSAYLDPKLKDKDLPTDQLSLFKKYQARLKGVVGEHRAKSIISESIFLVSSGNNDIAITYFTPKLRVLEYDLNSYTSQMVKWASDFIKDLYGLGARRIAFFGTLPLGCLPVGRTLAGGVLRVCSESANWAVEMFNSKLQSKLINLKHNLTGARITYADIYNPLDNLIKNPKKSGLEVGDRGCCGTGGFEIAPLCNRLSPFTCLNASKYVFWDSGHPSEKTYKIIIPKILPKIRSI</sequence>
<evidence type="ECO:0000259" key="7">
    <source>
        <dbReference type="PROSITE" id="PS50178"/>
    </source>
</evidence>
<evidence type="ECO:0000313" key="9">
    <source>
        <dbReference type="Proteomes" id="UP000593562"/>
    </source>
</evidence>
<organism evidence="8 9">
    <name type="scientific">Tripterygium wilfordii</name>
    <name type="common">Thunder God vine</name>
    <dbReference type="NCBI Taxonomy" id="458696"/>
    <lineage>
        <taxon>Eukaryota</taxon>
        <taxon>Viridiplantae</taxon>
        <taxon>Streptophyta</taxon>
        <taxon>Embryophyta</taxon>
        <taxon>Tracheophyta</taxon>
        <taxon>Spermatophyta</taxon>
        <taxon>Magnoliopsida</taxon>
        <taxon>eudicotyledons</taxon>
        <taxon>Gunneridae</taxon>
        <taxon>Pentapetalae</taxon>
        <taxon>rosids</taxon>
        <taxon>fabids</taxon>
        <taxon>Celastrales</taxon>
        <taxon>Celastraceae</taxon>
        <taxon>Tripterygium</taxon>
    </lineage>
</organism>
<evidence type="ECO:0000256" key="6">
    <source>
        <dbReference type="SAM" id="MobiDB-lite"/>
    </source>
</evidence>
<gene>
    <name evidence="8" type="ORF">HS088_TW12G00531</name>
</gene>
<dbReference type="AlphaFoldDB" id="A0A7J7CZS8"/>
<feature type="compositionally biased region" description="Polar residues" evidence="6">
    <location>
        <begin position="1"/>
        <end position="15"/>
    </location>
</feature>